<feature type="compositionally biased region" description="Basic and acidic residues" evidence="1">
    <location>
        <begin position="1328"/>
        <end position="1337"/>
    </location>
</feature>
<accession>A0A3P3Z670</accession>
<feature type="compositionally biased region" description="Basic residues" evidence="1">
    <location>
        <begin position="1462"/>
        <end position="1471"/>
    </location>
</feature>
<sequence>MSSSSPSMDRSDGVFSSALFSGAQSSFSSASNGRQIRGPSPHDDRMLGAQTPRSVDFTEAPQLGREENDLHSSSTHINPSGHHSRHSVDGGNGDVHRYAMSESSNDSNRFEMDTHMSYNEGHHKVEQDAVHGTIQGNASPILPPRSGACVDETATFNIYSTDLNPAPATPMVAGGSGGFSTPSSSSSSSTANSSLSAPRSARRGADSDVPSSVAQSLASAVLSSNDPLVALSPEQMEAALQLYVERGGVHPREVAAMLQELPWCTTLTTHASPITVAAGPVEEDADEEAEQQLLEPEAWLGAVAAATVSAVATAENGERASAAAPSAAMPITSAGVPHETQRQHSTAEEASPIVMQLSNLSDESTPGPVERTARKRRSLTSFSSEFGAAERASVDRGASCGRRRDTVAVSEMGSRPCPRGDDDSEGDTRRISNANSQHISADCRLAYDDVGGDCARRSADVGSSSSFPQIAPRDWSASVQYRQQQQQQQQQQQLLPGLASDDRTSRSSPFHYSGSATPHSADDRRLPHATASTSPLTSSPVVVTAGATEAADPPTASMLTAAPTEAGGMRTLFQLCLQTPLAAASATLRVSDWHTLLDKLRQEGHHKLPPQPILDDVARTITHIMQSEGHPDGLTLSSFACIMQRQLKEVRGDMTSPLSADFATGDGTASRQGAVLHFPQHPKYVLAVPTSAVAAAPQSSLPPLKRRGRRSSQTTLTVASNSGLWRVLPTWCMALAGLFPLEMSSVCPVPVVCYLRSIGLIRAVLEAIMQRLQLELEAIPEYVASFAKAARRETQHHSESAAAESFVQSLPPEGSEGSRSVSNLLTLSGASAGARRACSAVVARGAVSASSDGDGRWKEQPVWCSAMSGRHRRRVKYRKRGAATNTTTIPGGTGSDGAVVVSYPQRVTNGNRRLNTDVTISASSDDVKSHYLDQRPLDEISVSVVARAKARRLMDTLRRHTVPINRYECFARVEPESEPVQKPLCFVSQEELKSTFGGGGDEDSHDDSDAMSDMMAALTYNPGEETVVGLGGTATKGGGDVDVDQSRSSPHPPPLSRIPASSVLPTVIMSATRFSASRAASVGSSVILSATSAGAGGAIRPPPRVPSMFRMSGVLPTALPRKQEEALVRRLSKPTCNPAAMSLRAASTENAYTHCHAADTTAIISTSDSASVNAKETEDRSTRLAPSRPPSGAAAQHHYRSHPHLLDHKLSNKTVLRNDRAPLSRNVCHRPRSCSSSAWANPYCTSVGANHQHRPSSSVVSDMGGGGGYLLQLTEEQSRDFTFFDVPSVLVAAPLSSSAAAVAAVQVMGGGAPVAPLLDAGAPLQPLDPHRRADHSAASRGATRGASRTGAAPPARANAKCESTEGRQAGSTSRNAVAKPVRRGSRFRKSSSRCLSDAPQRGQAAADPHGMGCISSRTIIDSGASAHPPLSPHPEPHISLYERRLYRQLQLAHADEPVYHHTNGRKGKGER</sequence>
<evidence type="ECO:0000256" key="1">
    <source>
        <dbReference type="SAM" id="MobiDB-lite"/>
    </source>
</evidence>
<dbReference type="Proteomes" id="UP000319462">
    <property type="component" value="Chromosome 21"/>
</dbReference>
<feature type="region of interest" description="Disordered" evidence="1">
    <location>
        <begin position="357"/>
        <end position="435"/>
    </location>
</feature>
<feature type="region of interest" description="Disordered" evidence="1">
    <location>
        <begin position="169"/>
        <end position="211"/>
    </location>
</feature>
<feature type="compositionally biased region" description="Polar residues" evidence="1">
    <location>
        <begin position="506"/>
        <end position="518"/>
    </location>
</feature>
<feature type="region of interest" description="Disordered" evidence="1">
    <location>
        <begin position="1032"/>
        <end position="1059"/>
    </location>
</feature>
<dbReference type="EMBL" id="LS997620">
    <property type="protein sequence ID" value="SYZ65723.1"/>
    <property type="molecule type" value="Genomic_DNA"/>
</dbReference>
<name>A0A3P3Z670_LEIBR</name>
<gene>
    <name evidence="2" type="ORF">LBRM2904_21.1200</name>
</gene>
<feature type="region of interest" description="Disordered" evidence="1">
    <location>
        <begin position="1452"/>
        <end position="1471"/>
    </location>
</feature>
<feature type="compositionally biased region" description="Low complexity" evidence="1">
    <location>
        <begin position="1338"/>
        <end position="1352"/>
    </location>
</feature>
<organism evidence="2 3">
    <name type="scientific">Leishmania braziliensis MHOM/BR/75/M2904</name>
    <dbReference type="NCBI Taxonomy" id="420245"/>
    <lineage>
        <taxon>Eukaryota</taxon>
        <taxon>Discoba</taxon>
        <taxon>Euglenozoa</taxon>
        <taxon>Kinetoplastea</taxon>
        <taxon>Metakinetoplastina</taxon>
        <taxon>Trypanosomatida</taxon>
        <taxon>Trypanosomatidae</taxon>
        <taxon>Leishmaniinae</taxon>
        <taxon>Leishmania</taxon>
        <taxon>Leishmania braziliensis species complex</taxon>
    </lineage>
</organism>
<feature type="region of interest" description="Disordered" evidence="1">
    <location>
        <begin position="1323"/>
        <end position="1416"/>
    </location>
</feature>
<feature type="region of interest" description="Disordered" evidence="1">
    <location>
        <begin position="23"/>
        <end position="109"/>
    </location>
</feature>
<protein>
    <submittedName>
        <fullName evidence="2">Hypothetical_protein</fullName>
    </submittedName>
</protein>
<proteinExistence type="predicted"/>
<feature type="region of interest" description="Disordered" evidence="1">
    <location>
        <begin position="475"/>
        <end position="540"/>
    </location>
</feature>
<feature type="compositionally biased region" description="Basic and acidic residues" evidence="1">
    <location>
        <begin position="418"/>
        <end position="430"/>
    </location>
</feature>
<feature type="compositionally biased region" description="Low complexity" evidence="1">
    <location>
        <begin position="179"/>
        <end position="199"/>
    </location>
</feature>
<feature type="compositionally biased region" description="Basic residues" evidence="1">
    <location>
        <begin position="1380"/>
        <end position="1391"/>
    </location>
</feature>
<feature type="compositionally biased region" description="Low complexity" evidence="1">
    <location>
        <begin position="528"/>
        <end position="540"/>
    </location>
</feature>
<reference evidence="2 3" key="1">
    <citation type="submission" date="2018-09" db="EMBL/GenBank/DDBJ databases">
        <authorList>
            <person name="Peiro R."/>
            <person name="Begona"/>
            <person name="Cbmso G."/>
            <person name="Lopez M."/>
            <person name="Gonzalez S."/>
        </authorList>
    </citation>
    <scope>NUCLEOTIDE SEQUENCE [LARGE SCALE GENOMIC DNA]</scope>
</reference>
<evidence type="ECO:0000313" key="2">
    <source>
        <dbReference type="EMBL" id="SYZ65723.1"/>
    </source>
</evidence>
<feature type="region of interest" description="Disordered" evidence="1">
    <location>
        <begin position="1168"/>
        <end position="1199"/>
    </location>
</feature>
<feature type="compositionally biased region" description="Low complexity" evidence="1">
    <location>
        <begin position="483"/>
        <end position="493"/>
    </location>
</feature>
<evidence type="ECO:0000313" key="3">
    <source>
        <dbReference type="Proteomes" id="UP000319462"/>
    </source>
</evidence>
<feature type="region of interest" description="Disordered" evidence="1">
    <location>
        <begin position="797"/>
        <end position="818"/>
    </location>
</feature>